<feature type="compositionally biased region" description="Acidic residues" evidence="1">
    <location>
        <begin position="1"/>
        <end position="27"/>
    </location>
</feature>
<dbReference type="EMBL" id="WHWC01000009">
    <property type="protein sequence ID" value="KAG8376516.1"/>
    <property type="molecule type" value="Genomic_DNA"/>
</dbReference>
<evidence type="ECO:0000313" key="2">
    <source>
        <dbReference type="EMBL" id="KAG8376516.1"/>
    </source>
</evidence>
<evidence type="ECO:0000313" key="3">
    <source>
        <dbReference type="Proteomes" id="UP000826271"/>
    </source>
</evidence>
<feature type="region of interest" description="Disordered" evidence="1">
    <location>
        <begin position="1"/>
        <end position="33"/>
    </location>
</feature>
<gene>
    <name evidence="2" type="ORF">BUALT_Bualt09G0071500</name>
</gene>
<accession>A0AAV6X7Y8</accession>
<protein>
    <recommendedName>
        <fullName evidence="4">Maturase K</fullName>
    </recommendedName>
</protein>
<evidence type="ECO:0008006" key="4">
    <source>
        <dbReference type="Google" id="ProtNLM"/>
    </source>
</evidence>
<keyword evidence="3" id="KW-1185">Reference proteome</keyword>
<reference evidence="2" key="1">
    <citation type="submission" date="2019-10" db="EMBL/GenBank/DDBJ databases">
        <authorList>
            <person name="Zhang R."/>
            <person name="Pan Y."/>
            <person name="Wang J."/>
            <person name="Ma R."/>
            <person name="Yu S."/>
        </authorList>
    </citation>
    <scope>NUCLEOTIDE SEQUENCE</scope>
    <source>
        <strain evidence="2">LA-IB0</strain>
        <tissue evidence="2">Leaf</tissue>
    </source>
</reference>
<name>A0AAV6X7Y8_9LAMI</name>
<dbReference type="Proteomes" id="UP000826271">
    <property type="component" value="Unassembled WGS sequence"/>
</dbReference>
<proteinExistence type="predicted"/>
<dbReference type="AlphaFoldDB" id="A0AAV6X7Y8"/>
<sequence>MQEDWYSDAAEDDDLISLDESENENEDKGEQRRRHAYFREGDWNMKGKTLLKGMKFQNFKVYIKALRDYYVRMGVDLHFIRNEASRITARKPAGAITSTVTPDVPKSSEKSTEKSANYQSPNSIEVIADQMEEKMEAIVDGSTEFGAAQLESEFTAPGEVKGTKTQEETTNQNPAIMPVQKWSKLFIG</sequence>
<organism evidence="2 3">
    <name type="scientific">Buddleja alternifolia</name>
    <dbReference type="NCBI Taxonomy" id="168488"/>
    <lineage>
        <taxon>Eukaryota</taxon>
        <taxon>Viridiplantae</taxon>
        <taxon>Streptophyta</taxon>
        <taxon>Embryophyta</taxon>
        <taxon>Tracheophyta</taxon>
        <taxon>Spermatophyta</taxon>
        <taxon>Magnoliopsida</taxon>
        <taxon>eudicotyledons</taxon>
        <taxon>Gunneridae</taxon>
        <taxon>Pentapetalae</taxon>
        <taxon>asterids</taxon>
        <taxon>lamiids</taxon>
        <taxon>Lamiales</taxon>
        <taxon>Scrophulariaceae</taxon>
        <taxon>Buddlejeae</taxon>
        <taxon>Buddleja</taxon>
    </lineage>
</organism>
<feature type="region of interest" description="Disordered" evidence="1">
    <location>
        <begin position="91"/>
        <end position="122"/>
    </location>
</feature>
<comment type="caution">
    <text evidence="2">The sequence shown here is derived from an EMBL/GenBank/DDBJ whole genome shotgun (WGS) entry which is preliminary data.</text>
</comment>
<evidence type="ECO:0000256" key="1">
    <source>
        <dbReference type="SAM" id="MobiDB-lite"/>
    </source>
</evidence>